<proteinExistence type="predicted"/>
<dbReference type="Pfam" id="PF01490">
    <property type="entry name" value="Aa_trans"/>
    <property type="match status" value="1"/>
</dbReference>
<evidence type="ECO:0000256" key="5">
    <source>
        <dbReference type="SAM" id="MobiDB-lite"/>
    </source>
</evidence>
<evidence type="ECO:0000256" key="3">
    <source>
        <dbReference type="ARBA" id="ARBA00022989"/>
    </source>
</evidence>
<dbReference type="PANTHER" id="PTHR22950:SF703">
    <property type="entry name" value="AMINO ACID TRANSPORTER TRANSMEMBRANE DOMAIN-CONTAINING PROTEIN"/>
    <property type="match status" value="1"/>
</dbReference>
<feature type="transmembrane region" description="Helical" evidence="6">
    <location>
        <begin position="373"/>
        <end position="399"/>
    </location>
</feature>
<dbReference type="PANTHER" id="PTHR22950">
    <property type="entry name" value="AMINO ACID TRANSPORTER"/>
    <property type="match status" value="1"/>
</dbReference>
<feature type="transmembrane region" description="Helical" evidence="6">
    <location>
        <begin position="234"/>
        <end position="255"/>
    </location>
</feature>
<feature type="region of interest" description="Disordered" evidence="5">
    <location>
        <begin position="1"/>
        <end position="56"/>
    </location>
</feature>
<sequence length="548" mass="58889">MSSGQAEGPARTSVMQSLDIDTSASFRSASDPREVQVRQRSSTTETPSKQSLSSKSLARGTVVNVLNLEGTNDGDDGEEKISGLATLITLIGAMIGAGIMALPQLPVKGGCVLASLLTVFTGISTIEAGIVFFDTVYRHNEMAKRDTNYKKIKTFEDYGREGAGALGSMFVRISVTIWFIGLCSGYFILLAQQIKGLGDVLYVPDISYRACVLLVLPVLWVLSLQRDTAAIARLMPLATAGGVVSCLVIITMGIWDSSCWSHWKHSIHTIGLPEDMTFLKAASMYATLNGAYAVVANLPSVAGAMAEPAEFPWVYKANISITTVLNLCVMLAGHYGWGSFLQDSIVDSMMYNPASYEESLLNHTMWTGPKAVILPRVMILAVTVNIILSYPLCLMCVFLSVENTEFGLANLPVGSKKSYIMRSTTVALTGAIAFSTENFADVFALFSSVCGPVQGIFFVFLFARKIRQQSAAPEYGVPRKAFHVVLMVCAVFCIVFGLYDSTMNLLNPSPATSEPLSGGTPAPTPNVTEAVLPGKNTVQAAMAVISRF</sequence>
<dbReference type="EMBL" id="CAUYUJ010021412">
    <property type="protein sequence ID" value="CAK0904541.1"/>
    <property type="molecule type" value="Genomic_DNA"/>
</dbReference>
<evidence type="ECO:0000313" key="9">
    <source>
        <dbReference type="Proteomes" id="UP001189429"/>
    </source>
</evidence>
<organism evidence="8 9">
    <name type="scientific">Prorocentrum cordatum</name>
    <dbReference type="NCBI Taxonomy" id="2364126"/>
    <lineage>
        <taxon>Eukaryota</taxon>
        <taxon>Sar</taxon>
        <taxon>Alveolata</taxon>
        <taxon>Dinophyceae</taxon>
        <taxon>Prorocentrales</taxon>
        <taxon>Prorocentraceae</taxon>
        <taxon>Prorocentrum</taxon>
    </lineage>
</organism>
<evidence type="ECO:0000313" key="8">
    <source>
        <dbReference type="EMBL" id="CAK0904541.1"/>
    </source>
</evidence>
<protein>
    <recommendedName>
        <fullName evidence="7">Amino acid transporter transmembrane domain-containing protein</fullName>
    </recommendedName>
</protein>
<feature type="compositionally biased region" description="Polar residues" evidence="5">
    <location>
        <begin position="13"/>
        <end position="28"/>
    </location>
</feature>
<name>A0ABN9XZZ8_9DINO</name>
<keyword evidence="2 6" id="KW-0812">Transmembrane</keyword>
<feature type="transmembrane region" description="Helical" evidence="6">
    <location>
        <begin position="114"/>
        <end position="137"/>
    </location>
</feature>
<keyword evidence="4 6" id="KW-0472">Membrane</keyword>
<feature type="transmembrane region" description="Helical" evidence="6">
    <location>
        <begin position="170"/>
        <end position="194"/>
    </location>
</feature>
<gene>
    <name evidence="8" type="ORF">PCOR1329_LOCUS80515</name>
</gene>
<accession>A0ABN9XZZ8</accession>
<comment type="subcellular location">
    <subcellularLocation>
        <location evidence="1">Membrane</location>
        <topology evidence="1">Multi-pass membrane protein</topology>
    </subcellularLocation>
</comment>
<feature type="transmembrane region" description="Helical" evidence="6">
    <location>
        <begin position="206"/>
        <end position="222"/>
    </location>
</feature>
<dbReference type="InterPro" id="IPR013057">
    <property type="entry name" value="AA_transpt_TM"/>
</dbReference>
<feature type="transmembrane region" description="Helical" evidence="6">
    <location>
        <begin position="481"/>
        <end position="499"/>
    </location>
</feature>
<feature type="transmembrane region" description="Helical" evidence="6">
    <location>
        <begin position="317"/>
        <end position="337"/>
    </location>
</feature>
<evidence type="ECO:0000256" key="4">
    <source>
        <dbReference type="ARBA" id="ARBA00023136"/>
    </source>
</evidence>
<keyword evidence="9" id="KW-1185">Reference proteome</keyword>
<dbReference type="Proteomes" id="UP001189429">
    <property type="component" value="Unassembled WGS sequence"/>
</dbReference>
<evidence type="ECO:0000256" key="1">
    <source>
        <dbReference type="ARBA" id="ARBA00004141"/>
    </source>
</evidence>
<feature type="compositionally biased region" description="Polar residues" evidence="5">
    <location>
        <begin position="38"/>
        <end position="56"/>
    </location>
</feature>
<evidence type="ECO:0000259" key="7">
    <source>
        <dbReference type="Pfam" id="PF01490"/>
    </source>
</evidence>
<keyword evidence="3 6" id="KW-1133">Transmembrane helix</keyword>
<evidence type="ECO:0000256" key="2">
    <source>
        <dbReference type="ARBA" id="ARBA00022692"/>
    </source>
</evidence>
<reference evidence="8" key="1">
    <citation type="submission" date="2023-10" db="EMBL/GenBank/DDBJ databases">
        <authorList>
            <person name="Chen Y."/>
            <person name="Shah S."/>
            <person name="Dougan E. K."/>
            <person name="Thang M."/>
            <person name="Chan C."/>
        </authorList>
    </citation>
    <scope>NUCLEOTIDE SEQUENCE [LARGE SCALE GENOMIC DNA]</scope>
</reference>
<feature type="transmembrane region" description="Helical" evidence="6">
    <location>
        <begin position="81"/>
        <end position="102"/>
    </location>
</feature>
<evidence type="ECO:0000256" key="6">
    <source>
        <dbReference type="SAM" id="Phobius"/>
    </source>
</evidence>
<feature type="domain" description="Amino acid transporter transmembrane" evidence="7">
    <location>
        <begin position="80"/>
        <end position="500"/>
    </location>
</feature>
<feature type="transmembrane region" description="Helical" evidence="6">
    <location>
        <begin position="442"/>
        <end position="461"/>
    </location>
</feature>
<comment type="caution">
    <text evidence="8">The sequence shown here is derived from an EMBL/GenBank/DDBJ whole genome shotgun (WGS) entry which is preliminary data.</text>
</comment>